<keyword evidence="1" id="KW-0677">Repeat</keyword>
<protein>
    <submittedName>
        <fullName evidence="6">Ankyrin-3</fullName>
    </submittedName>
</protein>
<dbReference type="InterPro" id="IPR002110">
    <property type="entry name" value="Ankyrin_rpt"/>
</dbReference>
<evidence type="ECO:0000313" key="6">
    <source>
        <dbReference type="EMBL" id="TFB07229.1"/>
    </source>
</evidence>
<dbReference type="Pfam" id="PF24809">
    <property type="entry name" value="DUF7708"/>
    <property type="match status" value="1"/>
</dbReference>
<dbReference type="InterPro" id="IPR056125">
    <property type="entry name" value="DUF7708"/>
</dbReference>
<name>A0ABY2HI31_9HYPO</name>
<reference evidence="6 7" key="1">
    <citation type="submission" date="2018-01" db="EMBL/GenBank/DDBJ databases">
        <title>Genome characterization of the sugarcane-associated fungus Trichoderma ghanense CCMA-1212 and their application in lignocelulose bioconversion.</title>
        <authorList>
            <person name="Steindorff A.S."/>
            <person name="Mendes T.D."/>
            <person name="Vilela E.S.D."/>
            <person name="Rodrigues D.S."/>
            <person name="Formighieri E.F."/>
            <person name="Melo I.S."/>
            <person name="Favaro L.C.L."/>
        </authorList>
    </citation>
    <scope>NUCLEOTIDE SEQUENCE [LARGE SCALE GENOMIC DNA]</scope>
    <source>
        <strain evidence="6 7">CCMA-1212</strain>
    </source>
</reference>
<keyword evidence="7" id="KW-1185">Reference proteome</keyword>
<comment type="caution">
    <text evidence="6">The sequence shown here is derived from an EMBL/GenBank/DDBJ whole genome shotgun (WGS) entry which is preliminary data.</text>
</comment>
<evidence type="ECO:0000256" key="2">
    <source>
        <dbReference type="PROSITE-ProRule" id="PRU00023"/>
    </source>
</evidence>
<feature type="repeat" description="ANK" evidence="2">
    <location>
        <begin position="1197"/>
        <end position="1229"/>
    </location>
</feature>
<dbReference type="SUPFAM" id="SSF52540">
    <property type="entry name" value="P-loop containing nucleoside triphosphate hydrolases"/>
    <property type="match status" value="1"/>
</dbReference>
<organism evidence="6 7">
    <name type="scientific">Trichoderma ghanense</name>
    <dbReference type="NCBI Taxonomy" id="65468"/>
    <lineage>
        <taxon>Eukaryota</taxon>
        <taxon>Fungi</taxon>
        <taxon>Dikarya</taxon>
        <taxon>Ascomycota</taxon>
        <taxon>Pezizomycotina</taxon>
        <taxon>Sordariomycetes</taxon>
        <taxon>Hypocreomycetidae</taxon>
        <taxon>Hypocreales</taxon>
        <taxon>Hypocreaceae</taxon>
        <taxon>Trichoderma</taxon>
    </lineage>
</organism>
<proteinExistence type="predicted"/>
<dbReference type="SMART" id="SM00248">
    <property type="entry name" value="ANK"/>
    <property type="match status" value="5"/>
</dbReference>
<evidence type="ECO:0000259" key="5">
    <source>
        <dbReference type="Pfam" id="PF24883"/>
    </source>
</evidence>
<dbReference type="Gene3D" id="1.25.40.20">
    <property type="entry name" value="Ankyrin repeat-containing domain"/>
    <property type="match status" value="1"/>
</dbReference>
<dbReference type="Pfam" id="PF24883">
    <property type="entry name" value="NPHP3_N"/>
    <property type="match status" value="1"/>
</dbReference>
<dbReference type="SUPFAM" id="SSF48403">
    <property type="entry name" value="Ankyrin repeat"/>
    <property type="match status" value="2"/>
</dbReference>
<feature type="compositionally biased region" description="Basic and acidic residues" evidence="3">
    <location>
        <begin position="772"/>
        <end position="796"/>
    </location>
</feature>
<sequence length="1274" mass="141461">MGESERGMDSKVDLDEAVSLSASDEQEARDSKSASRWAEALQKLSKEDQAQFELALQSLDDPKSVLSNVLAATKKRKEECKKKRWKLSIKGQTVIMRDVLEKLSAWVQKILAVGDVIIQYDPSHMALPWAAVRLIMQVTVNDIEVFGHVINSLESISNLVAQCQLMEVIYLVERKKSSVELFGQLSESITDLYAAILGYLAGTLHYFGLNTAVRILKSVVVSKDDIKARYEPIESAQAKFRRLAEMAEAQDLGSVVDGIQGIEQHLQQKTERDAVEMQSLKDAMKQLNQPINRIDSRLEQIQDGIEQQVRTQILRAISTIPYGSHHKTASKGRLEGSGRWLLSKSAFSDWRKRSYSSVLWLHGIPGSGKTKLASLVVDEIKGKEHLAYFYCLRNPAEPHRAQCDKVLASFVRQLASLTPSDPILPPVMEHYEEAIKGFVGFEDQAWTSDECVEVLLRLVDEYPAVTFVLDALDEVDQEDRQDLLDALDRILKESNTLVRVFISSRSNYDIALQLSGAPNIYIEADDNAEDIFTFIDTQLASAKLLHGKLAPGLREEIALTLLEGAKGMFRWVDLQIQSLKRVKVAADLKARLGALPATLEESYWEIYQEVREAGDHAFGLANFTFQWLLYAQESISIEALAMLASAESASESETAFSGDEVLDVCSNLIVTRQNSFDFVHLSVREFFERLHNRGIHSYQREACHAAIAAACLRYLNMALVDNRGVDLREKVMKKIEECHTDGDSNEQKKEGGEAGEDATGKDDAGSQDEGADEVRETDPKSDIENSTRQECEKDSENTVKKIVKWTENLKADELRGMVVEIIAVVSSDDVYGQPSEYAATWVIYHIDKSSKHRMEGPLANLIKAFMLEKSGESGDSAYKVSKAFHVWSALVTKIVRESDQSREIKWAASLPPSPIWIVCQMSWIEVAEYLYKCSYPGINDGRKMAMNELDVNPLWYAILSKNSDLIDCLTKCNADANRVFDVDTYDEPLVAAARENDTELIIILSKQNYGGQKAAEEAFVSAASGGHCESISLLLDLSLVSIEKAGHNALCSACAGGQLDAIKFLLARGAPTRRGGHMLCRAVLHRKTEVARFLLSQKIGFDVLSTALVIALSNSDETCMDLLLEQGAKKDGLALVRAIRDKTAMTALKLIEAGYDVNGRYLEGRRSALHYAALSGQSRIVEALLGASADVNCLDANARTPLHLAALNDNVDCVRLLMKHGADVLCEDYQGKIPLDLAEEKNHVGAEKAIREEMEGMLRMLMAGREGESDSQEV</sequence>
<keyword evidence="2" id="KW-0040">ANK repeat</keyword>
<dbReference type="EMBL" id="PPTA01000001">
    <property type="protein sequence ID" value="TFB07229.1"/>
    <property type="molecule type" value="Genomic_DNA"/>
</dbReference>
<feature type="region of interest" description="Disordered" evidence="3">
    <location>
        <begin position="738"/>
        <end position="796"/>
    </location>
</feature>
<dbReference type="PANTHER" id="PTHR10039">
    <property type="entry name" value="AMELOGENIN"/>
    <property type="match status" value="1"/>
</dbReference>
<dbReference type="InterPro" id="IPR056884">
    <property type="entry name" value="NPHP3-like_N"/>
</dbReference>
<feature type="domain" description="Nephrocystin 3-like N-terminal" evidence="5">
    <location>
        <begin position="336"/>
        <end position="505"/>
    </location>
</feature>
<feature type="compositionally biased region" description="Basic and acidic residues" evidence="3">
    <location>
        <begin position="738"/>
        <end position="764"/>
    </location>
</feature>
<gene>
    <name evidence="6" type="ORF">CCMA1212_001096</name>
</gene>
<dbReference type="Proteomes" id="UP001642720">
    <property type="component" value="Unassembled WGS sequence"/>
</dbReference>
<feature type="domain" description="DUF7708" evidence="4">
    <location>
        <begin position="99"/>
        <end position="249"/>
    </location>
</feature>
<dbReference type="PROSITE" id="PS50088">
    <property type="entry name" value="ANK_REPEAT"/>
    <property type="match status" value="2"/>
</dbReference>
<dbReference type="PROSITE" id="PS50297">
    <property type="entry name" value="ANK_REP_REGION"/>
    <property type="match status" value="2"/>
</dbReference>
<dbReference type="PANTHER" id="PTHR10039:SF16">
    <property type="entry name" value="GPI INOSITOL-DEACYLASE"/>
    <property type="match status" value="1"/>
</dbReference>
<evidence type="ECO:0000256" key="3">
    <source>
        <dbReference type="SAM" id="MobiDB-lite"/>
    </source>
</evidence>
<accession>A0ABY2HI31</accession>
<dbReference type="Gene3D" id="3.40.50.300">
    <property type="entry name" value="P-loop containing nucleotide triphosphate hydrolases"/>
    <property type="match status" value="1"/>
</dbReference>
<dbReference type="GeneID" id="300572982"/>
<evidence type="ECO:0000256" key="1">
    <source>
        <dbReference type="ARBA" id="ARBA00022737"/>
    </source>
</evidence>
<dbReference type="Pfam" id="PF12796">
    <property type="entry name" value="Ank_2"/>
    <property type="match status" value="2"/>
</dbReference>
<dbReference type="InterPro" id="IPR027417">
    <property type="entry name" value="P-loop_NTPase"/>
</dbReference>
<feature type="region of interest" description="Disordered" evidence="3">
    <location>
        <begin position="1"/>
        <end position="33"/>
    </location>
</feature>
<feature type="repeat" description="ANK" evidence="2">
    <location>
        <begin position="1164"/>
        <end position="1196"/>
    </location>
</feature>
<feature type="compositionally biased region" description="Basic and acidic residues" evidence="3">
    <location>
        <begin position="1"/>
        <end position="14"/>
    </location>
</feature>
<evidence type="ECO:0000259" key="4">
    <source>
        <dbReference type="Pfam" id="PF24809"/>
    </source>
</evidence>
<evidence type="ECO:0000313" key="7">
    <source>
        <dbReference type="Proteomes" id="UP001642720"/>
    </source>
</evidence>
<dbReference type="RefSeq" id="XP_073563430.1">
    <property type="nucleotide sequence ID" value="XM_073698532.1"/>
</dbReference>
<dbReference type="InterPro" id="IPR036770">
    <property type="entry name" value="Ankyrin_rpt-contain_sf"/>
</dbReference>